<feature type="compositionally biased region" description="Basic and acidic residues" evidence="1">
    <location>
        <begin position="502"/>
        <end position="523"/>
    </location>
</feature>
<dbReference type="Proteomes" id="UP000059188">
    <property type="component" value="Unassembled WGS sequence"/>
</dbReference>
<keyword evidence="3" id="KW-1185">Reference proteome</keyword>
<feature type="compositionally biased region" description="Polar residues" evidence="1">
    <location>
        <begin position="731"/>
        <end position="746"/>
    </location>
</feature>
<feature type="region of interest" description="Disordered" evidence="1">
    <location>
        <begin position="855"/>
        <end position="884"/>
    </location>
</feature>
<dbReference type="PANTHER" id="PTHR40788:SF1">
    <property type="entry name" value="IPA PROTEIN"/>
    <property type="match status" value="1"/>
</dbReference>
<feature type="region of interest" description="Disordered" evidence="1">
    <location>
        <begin position="622"/>
        <end position="801"/>
    </location>
</feature>
<proteinExistence type="predicted"/>
<gene>
    <name evidence="2" type="ORF">RSOLAG1IB_10510</name>
</gene>
<dbReference type="AlphaFoldDB" id="A0A0B7FXY6"/>
<evidence type="ECO:0000256" key="1">
    <source>
        <dbReference type="SAM" id="MobiDB-lite"/>
    </source>
</evidence>
<feature type="compositionally biased region" description="Basic residues" evidence="1">
    <location>
        <begin position="661"/>
        <end position="672"/>
    </location>
</feature>
<organism evidence="2 3">
    <name type="scientific">Thanatephorus cucumeris (strain AG1-IB / isolate 7/3/14)</name>
    <name type="common">Lettuce bottom rot fungus</name>
    <name type="synonym">Rhizoctonia solani</name>
    <dbReference type="NCBI Taxonomy" id="1108050"/>
    <lineage>
        <taxon>Eukaryota</taxon>
        <taxon>Fungi</taxon>
        <taxon>Dikarya</taxon>
        <taxon>Basidiomycota</taxon>
        <taxon>Agaricomycotina</taxon>
        <taxon>Agaricomycetes</taxon>
        <taxon>Cantharellales</taxon>
        <taxon>Ceratobasidiaceae</taxon>
        <taxon>Rhizoctonia</taxon>
        <taxon>Rhizoctonia solani AG-1</taxon>
    </lineage>
</organism>
<evidence type="ECO:0000313" key="3">
    <source>
        <dbReference type="Proteomes" id="UP000059188"/>
    </source>
</evidence>
<feature type="compositionally biased region" description="Low complexity" evidence="1">
    <location>
        <begin position="713"/>
        <end position="730"/>
    </location>
</feature>
<evidence type="ECO:0000313" key="2">
    <source>
        <dbReference type="EMBL" id="CEL62826.1"/>
    </source>
</evidence>
<feature type="compositionally biased region" description="Low complexity" evidence="1">
    <location>
        <begin position="696"/>
        <end position="705"/>
    </location>
</feature>
<feature type="compositionally biased region" description="Basic and acidic residues" evidence="1">
    <location>
        <begin position="859"/>
        <end position="871"/>
    </location>
</feature>
<dbReference type="EMBL" id="LN679170">
    <property type="protein sequence ID" value="CEL62826.1"/>
    <property type="molecule type" value="Genomic_DNA"/>
</dbReference>
<sequence>MPTVVSSRALVPIGRRIRNAPEDSDASKAIVLRRKQQDDSEDLSKALIIRPSDDAKDDRQALVLYRKKGAQEMLRELVAWHKSSTLLPPFKLEDLLRIADSQFMACLGELQNLQDPLYFFDDITETIQHTREYVLFTEHGDNDPMQNPQFVTSAIAYRIHNAYFKTAAWKHVRDHAKLLKDLELDDSNIFSQIKAKPALATAYLELHGMLKLIEASGQKELGLLAASTKHYMKHVKESNNGLVWDPEPGLKLHKSLVDTIIIEMVFPQARYELSILMLCLRDAIALGDYKTTDRFDQAVFDAIGDLSVTLQLLDMTESPLSSQEAKTWRAKQPTNVTDAFSATYRASMSAASHVAGIANLVVPLTKTKTPATLEKMWDTINQTYVARAGMDVDILWGLEDSMNPDPQWSAWALTSTKSGDDEADKNRRALVRKNRPREDLPERKQRLLAIALEPTESDEIPGLISDSEEEYSDDYETEDDGFSEDDGIGEDEQNYWDQLVRNYKEEERKRELEKAKEKEKSPEGRSNPFKTLFRSLKGRFLTKDPVLSVEPQPLQPDFESDDEDEHGDHPTKKKKKKKTKKKAGGAAGGDDDLPGLIPPYPYRKVPLDMPAAIPLSVANERLKAKHTSAAPAARVEVQKPNVTLEELEDPDANAAGGGGGGKKKKKKKKKAKKAGEPEQQDDEEDDEVPARPSTPPATSASTAKSPKTKGAKSPKSSSGGVGGAAASMSSLYTPQPETAQSAQSYLKSEGIAPKSKAKSRPDGESKIDKLGSFMSRTFGRRKEEEQEQEQDEDEDERSGVAERLASYMKSVRSKAIPVWEKILGVDDSKGQGGLEWNDFVKAMIELGFEYDESSAGSRVRFDPPDKKDKSYTVHKPHPDPWLPPKRVKDIARDLRKIYGFDDKMLAGLSGEVA</sequence>
<protein>
    <submittedName>
        <fullName evidence="2">Uncharacterized protein</fullName>
    </submittedName>
</protein>
<feature type="compositionally biased region" description="Acidic residues" evidence="1">
    <location>
        <begin position="466"/>
        <end position="494"/>
    </location>
</feature>
<feature type="region of interest" description="Disordered" evidence="1">
    <location>
        <begin position="544"/>
        <end position="606"/>
    </location>
</feature>
<feature type="region of interest" description="Disordered" evidence="1">
    <location>
        <begin position="457"/>
        <end position="531"/>
    </location>
</feature>
<dbReference type="GO" id="GO:0003729">
    <property type="term" value="F:mRNA binding"/>
    <property type="evidence" value="ECO:0007669"/>
    <property type="project" value="InterPro"/>
</dbReference>
<feature type="compositionally biased region" description="Basic residues" evidence="1">
    <location>
        <begin position="571"/>
        <end position="583"/>
    </location>
</feature>
<feature type="compositionally biased region" description="Basic and acidic residues" evidence="1">
    <location>
        <begin position="759"/>
        <end position="769"/>
    </location>
</feature>
<feature type="compositionally biased region" description="Acidic residues" evidence="1">
    <location>
        <begin position="785"/>
        <end position="796"/>
    </location>
</feature>
<accession>A0A0B7FXY6</accession>
<dbReference type="STRING" id="1108050.A0A0B7FXY6"/>
<name>A0A0B7FXY6_THACB</name>
<dbReference type="Pfam" id="PF07927">
    <property type="entry name" value="HicA_toxin"/>
    <property type="match status" value="1"/>
</dbReference>
<dbReference type="PANTHER" id="PTHR40788">
    <property type="entry name" value="CLR5 DOMAIN-CONTAINING PROTEIN-RELATED"/>
    <property type="match status" value="1"/>
</dbReference>
<dbReference type="OrthoDB" id="2922289at2759"/>
<reference evidence="2 3" key="1">
    <citation type="submission" date="2014-11" db="EMBL/GenBank/DDBJ databases">
        <authorList>
            <person name="Wibberg Daniel"/>
        </authorList>
    </citation>
    <scope>NUCLEOTIDE SEQUENCE [LARGE SCALE GENOMIC DNA]</scope>
    <source>
        <strain evidence="2">Rhizoctonia solani AG1-IB 7/3/14</strain>
    </source>
</reference>
<dbReference type="InterPro" id="IPR012933">
    <property type="entry name" value="HicA_mRNA_interferase"/>
</dbReference>
<feature type="compositionally biased region" description="Acidic residues" evidence="1">
    <location>
        <begin position="678"/>
        <end position="687"/>
    </location>
</feature>